<dbReference type="EMBL" id="JACIDX010000014">
    <property type="protein sequence ID" value="MBB3956479.1"/>
    <property type="molecule type" value="Genomic_DNA"/>
</dbReference>
<comment type="caution">
    <text evidence="2">The sequence shown here is derived from an EMBL/GenBank/DDBJ whole genome shotgun (WGS) entry which is preliminary data.</text>
</comment>
<organism evidence="2 3">
    <name type="scientific">Novosphingobium sediminicola</name>
    <dbReference type="NCBI Taxonomy" id="563162"/>
    <lineage>
        <taxon>Bacteria</taxon>
        <taxon>Pseudomonadati</taxon>
        <taxon>Pseudomonadota</taxon>
        <taxon>Alphaproteobacteria</taxon>
        <taxon>Sphingomonadales</taxon>
        <taxon>Sphingomonadaceae</taxon>
        <taxon>Novosphingobium</taxon>
    </lineage>
</organism>
<evidence type="ECO:0000256" key="1">
    <source>
        <dbReference type="SAM" id="SignalP"/>
    </source>
</evidence>
<name>A0A7W6CKT8_9SPHN</name>
<evidence type="ECO:0000313" key="3">
    <source>
        <dbReference type="Proteomes" id="UP000548867"/>
    </source>
</evidence>
<feature type="chain" id="PRO_5031199126" description="DUF4139 domain-containing protein" evidence="1">
    <location>
        <begin position="19"/>
        <end position="509"/>
    </location>
</feature>
<reference evidence="2 3" key="1">
    <citation type="submission" date="2020-08" db="EMBL/GenBank/DDBJ databases">
        <title>Genomic Encyclopedia of Type Strains, Phase IV (KMG-IV): sequencing the most valuable type-strain genomes for metagenomic binning, comparative biology and taxonomic classification.</title>
        <authorList>
            <person name="Goeker M."/>
        </authorList>
    </citation>
    <scope>NUCLEOTIDE SEQUENCE [LARGE SCALE GENOMIC DNA]</scope>
    <source>
        <strain evidence="2 3">DSM 27057</strain>
    </source>
</reference>
<protein>
    <recommendedName>
        <fullName evidence="4">DUF4139 domain-containing protein</fullName>
    </recommendedName>
</protein>
<dbReference type="Proteomes" id="UP000548867">
    <property type="component" value="Unassembled WGS sequence"/>
</dbReference>
<gene>
    <name evidence="2" type="ORF">GGR38_003444</name>
</gene>
<proteinExistence type="predicted"/>
<evidence type="ECO:0008006" key="4">
    <source>
        <dbReference type="Google" id="ProtNLM"/>
    </source>
</evidence>
<accession>A0A7W6CKT8</accession>
<keyword evidence="1" id="KW-0732">Signal</keyword>
<sequence length="509" mass="53959">MRRIVLGAALMAAAPIQAQQMVTSPAPTKVAVTIYRAPDRDAGQAIDPAWLRGYALISEEREVAIPAGDATIRFEGVAAGMMAETALVEGLGAGVSEKNLDAELLSPRNLYARVFGRPVTLRRTDAKGHTREEEAIIRSAPDGAAIVQTRAGFEIASCGGLKDAIAYDGLPEGLNARPTLSIATHAASAQKARVRLTYLAWGFDWQAHYVVKLAPGAQAAEMTAWVTLANGDTTGFAQAQAAVVGGKPKFEQSREEPAQTQELVLHCQLSPVQAPFGGEAMPVFAVPPAPPAPVVAMMADVVVTARKRMAPVVVKEEVLGDLRLYRVPMPTNVAAHGQKQVALMAARRVKLGLIHRADVDVAAQDGESQRARIRLRMANRKVDGLGLALPAGGVAVVQQVGAAALPVGEGAMADKAVGETANIEIGASPQVRLESRTRRINDREEAITATARNANRWPVHFESQQLLPDGARVVSASVKLGQQDGHPLWAVTIPAGGKVSLSYRLQLPR</sequence>
<keyword evidence="3" id="KW-1185">Reference proteome</keyword>
<feature type="signal peptide" evidence="1">
    <location>
        <begin position="1"/>
        <end position="18"/>
    </location>
</feature>
<dbReference type="PANTHER" id="PTHR38075">
    <property type="entry name" value="DUF4139 DOMAIN-CONTAINING PROTEIN"/>
    <property type="match status" value="1"/>
</dbReference>
<dbReference type="PANTHER" id="PTHR38075:SF1">
    <property type="entry name" value="DUF4139 DOMAIN-CONTAINING PROTEIN"/>
    <property type="match status" value="1"/>
</dbReference>
<dbReference type="RefSeq" id="WP_343059150.1">
    <property type="nucleotide sequence ID" value="NZ_JACIDX010000014.1"/>
</dbReference>
<evidence type="ECO:0000313" key="2">
    <source>
        <dbReference type="EMBL" id="MBB3956479.1"/>
    </source>
</evidence>
<dbReference type="AlphaFoldDB" id="A0A7W6CKT8"/>